<dbReference type="InterPro" id="IPR018211">
    <property type="entry name" value="ADH_Fe_CS"/>
</dbReference>
<dbReference type="Proteomes" id="UP000559117">
    <property type="component" value="Unassembled WGS sequence"/>
</dbReference>
<keyword evidence="5" id="KW-1185">Reference proteome</keyword>
<evidence type="ECO:0000259" key="2">
    <source>
        <dbReference type="Pfam" id="PF00465"/>
    </source>
</evidence>
<dbReference type="InterPro" id="IPR001670">
    <property type="entry name" value="ADH_Fe/GldA"/>
</dbReference>
<dbReference type="Gene3D" id="3.40.50.1970">
    <property type="match status" value="1"/>
</dbReference>
<dbReference type="FunFam" id="3.40.50.1970:FF:000003">
    <property type="entry name" value="Alcohol dehydrogenase, iron-containing"/>
    <property type="match status" value="1"/>
</dbReference>
<evidence type="ECO:0000313" key="5">
    <source>
        <dbReference type="Proteomes" id="UP000559117"/>
    </source>
</evidence>
<dbReference type="Gene3D" id="1.20.1090.10">
    <property type="entry name" value="Dehydroquinate synthase-like - alpha domain"/>
    <property type="match status" value="1"/>
</dbReference>
<dbReference type="PROSITE" id="PS00913">
    <property type="entry name" value="ADH_IRON_1"/>
    <property type="match status" value="1"/>
</dbReference>
<proteinExistence type="predicted"/>
<dbReference type="EMBL" id="JACHFH010000042">
    <property type="protein sequence ID" value="MBB5337317.1"/>
    <property type="molecule type" value="Genomic_DNA"/>
</dbReference>
<dbReference type="Pfam" id="PF25137">
    <property type="entry name" value="ADH_Fe_C"/>
    <property type="match status" value="1"/>
</dbReference>
<sequence length="366" mass="40133">MQTLLFNLPTKIIMGNNCIQEHADVFKLGKKALIVTGHHSAKNNGSQADVETVLKKHNIDYALFDEVNSNPDIPTVYKGAEFAKKEQADFIIAIGGGSPMDAAKAIALLACQDIKEENLFSGQYDDKVLPMIHIPTTSGTGSEVTQYSILSNDNAKTKTTIATPLIFPAYALLDARYQENLPLTITVNTALDALSHNIESFLSLKINSLISQITQSGIKQIGDCFTALENNNITAEIREKLMYSSLMGGIAIAHTGTNIVHSLGYSLTYFRHIDHGRANALTIAEYLEFIAKNNPDKVKIILNCMNLPDVAAFKAKLTALLGEQEHFSLEELQSYTKIALKAKNINTSLTCPTKDDVLNLYKQSLI</sequence>
<dbReference type="RefSeq" id="WP_183863048.1">
    <property type="nucleotide sequence ID" value="NZ_JACHFH010000042.1"/>
</dbReference>
<feature type="domain" description="Alcohol dehydrogenase iron-type/glycerol dehydrogenase GldA" evidence="2">
    <location>
        <begin position="9"/>
        <end position="174"/>
    </location>
</feature>
<organism evidence="4 5">
    <name type="scientific">Pectinatus brassicae</name>
    <dbReference type="NCBI Taxonomy" id="862415"/>
    <lineage>
        <taxon>Bacteria</taxon>
        <taxon>Bacillati</taxon>
        <taxon>Bacillota</taxon>
        <taxon>Negativicutes</taxon>
        <taxon>Selenomonadales</taxon>
        <taxon>Selenomonadaceae</taxon>
        <taxon>Pectinatus</taxon>
    </lineage>
</organism>
<accession>A0A840UN94</accession>
<feature type="domain" description="Fe-containing alcohol dehydrogenase-like C-terminal" evidence="3">
    <location>
        <begin position="186"/>
        <end position="364"/>
    </location>
</feature>
<evidence type="ECO:0000259" key="3">
    <source>
        <dbReference type="Pfam" id="PF25137"/>
    </source>
</evidence>
<dbReference type="PANTHER" id="PTHR11496:SF103">
    <property type="entry name" value="DEHYDROGENASE, PUTATIVE-RELATED"/>
    <property type="match status" value="1"/>
</dbReference>
<dbReference type="SUPFAM" id="SSF56796">
    <property type="entry name" value="Dehydroquinate synthase-like"/>
    <property type="match status" value="1"/>
</dbReference>
<dbReference type="AlphaFoldDB" id="A0A840UN94"/>
<evidence type="ECO:0000256" key="1">
    <source>
        <dbReference type="ARBA" id="ARBA00023002"/>
    </source>
</evidence>
<comment type="caution">
    <text evidence="4">The sequence shown here is derived from an EMBL/GenBank/DDBJ whole genome shotgun (WGS) entry which is preliminary data.</text>
</comment>
<keyword evidence="1" id="KW-0560">Oxidoreductase</keyword>
<dbReference type="PANTHER" id="PTHR11496">
    <property type="entry name" value="ALCOHOL DEHYDROGENASE"/>
    <property type="match status" value="1"/>
</dbReference>
<dbReference type="InterPro" id="IPR056798">
    <property type="entry name" value="ADH_Fe_C"/>
</dbReference>
<dbReference type="CDD" id="cd08181">
    <property type="entry name" value="PPD-like"/>
    <property type="match status" value="1"/>
</dbReference>
<dbReference type="Pfam" id="PF00465">
    <property type="entry name" value="Fe-ADH"/>
    <property type="match status" value="1"/>
</dbReference>
<name>A0A840UN94_9FIRM</name>
<evidence type="ECO:0000313" key="4">
    <source>
        <dbReference type="EMBL" id="MBB5337317.1"/>
    </source>
</evidence>
<dbReference type="GO" id="GO:0046872">
    <property type="term" value="F:metal ion binding"/>
    <property type="evidence" value="ECO:0007669"/>
    <property type="project" value="InterPro"/>
</dbReference>
<gene>
    <name evidence="4" type="ORF">HNR32_002478</name>
</gene>
<protein>
    <submittedName>
        <fullName evidence="4">Alcohol dehydrogenase class IV</fullName>
    </submittedName>
</protein>
<dbReference type="GO" id="GO:0004022">
    <property type="term" value="F:alcohol dehydrogenase (NAD+) activity"/>
    <property type="evidence" value="ECO:0007669"/>
    <property type="project" value="TreeGrafter"/>
</dbReference>
<reference evidence="4 5" key="1">
    <citation type="submission" date="2020-08" db="EMBL/GenBank/DDBJ databases">
        <title>Genomic Encyclopedia of Type Strains, Phase IV (KMG-IV): sequencing the most valuable type-strain genomes for metagenomic binning, comparative biology and taxonomic classification.</title>
        <authorList>
            <person name="Goeker M."/>
        </authorList>
    </citation>
    <scope>NUCLEOTIDE SEQUENCE [LARGE SCALE GENOMIC DNA]</scope>
    <source>
        <strain evidence="4 5">DSM 24661</strain>
    </source>
</reference>
<dbReference type="InterPro" id="IPR039697">
    <property type="entry name" value="Alcohol_dehydrogenase_Fe"/>
</dbReference>